<evidence type="ECO:0000256" key="1">
    <source>
        <dbReference type="ARBA" id="ARBA00022801"/>
    </source>
</evidence>
<dbReference type="EMBL" id="BAABDD010000002">
    <property type="protein sequence ID" value="GAA3728932.1"/>
    <property type="molecule type" value="Genomic_DNA"/>
</dbReference>
<evidence type="ECO:0000256" key="2">
    <source>
        <dbReference type="SAM" id="MobiDB-lite"/>
    </source>
</evidence>
<dbReference type="InterPro" id="IPR013078">
    <property type="entry name" value="His_Pase_superF_clade-1"/>
</dbReference>
<name>A0ABP7F0E4_9ACTN</name>
<comment type="caution">
    <text evidence="3">The sequence shown here is derived from an EMBL/GenBank/DDBJ whole genome shotgun (WGS) entry which is preliminary data.</text>
</comment>
<dbReference type="Proteomes" id="UP001500908">
    <property type="component" value="Unassembled WGS sequence"/>
</dbReference>
<dbReference type="InterPro" id="IPR022492">
    <property type="entry name" value="Phosphomutase_MSMEG4193_put"/>
</dbReference>
<organism evidence="3 4">
    <name type="scientific">Salinactinospora qingdaonensis</name>
    <dbReference type="NCBI Taxonomy" id="702744"/>
    <lineage>
        <taxon>Bacteria</taxon>
        <taxon>Bacillati</taxon>
        <taxon>Actinomycetota</taxon>
        <taxon>Actinomycetes</taxon>
        <taxon>Streptosporangiales</taxon>
        <taxon>Nocardiopsidaceae</taxon>
        <taxon>Salinactinospora</taxon>
    </lineage>
</organism>
<dbReference type="PANTHER" id="PTHR46517">
    <property type="entry name" value="FRUCTOSE-2,6-BISPHOSPHATASE TIGAR"/>
    <property type="match status" value="1"/>
</dbReference>
<dbReference type="InterPro" id="IPR051695">
    <property type="entry name" value="Phosphoglycerate_Mutase"/>
</dbReference>
<sequence>MSATVTLLLVRHGMTEVTGATLAGWTPGIHLDERGRTQAATLADRLAEVELAAIISSPLERCRETAQAIADVNVGGREVTVDERFGECHYGEWTGRPLKELAQEPLWRVVQAQPSAARFPGGESLAETSHRAVAGVRAYNERLLTEHERPVYAVCSHGDVIKAITADALGLHLDQFQRLQADPCSITAIRYTETRSFVLRSNDVGGSVAGLVPEPPAEDAQGSDDAVVGGGAGGPGVDESRA</sequence>
<evidence type="ECO:0000313" key="4">
    <source>
        <dbReference type="Proteomes" id="UP001500908"/>
    </source>
</evidence>
<dbReference type="SUPFAM" id="SSF53254">
    <property type="entry name" value="Phosphoglycerate mutase-like"/>
    <property type="match status" value="1"/>
</dbReference>
<gene>
    <name evidence="3" type="ORF">GCM10022402_06990</name>
</gene>
<reference evidence="4" key="1">
    <citation type="journal article" date="2019" name="Int. J. Syst. Evol. Microbiol.">
        <title>The Global Catalogue of Microorganisms (GCM) 10K type strain sequencing project: providing services to taxonomists for standard genome sequencing and annotation.</title>
        <authorList>
            <consortium name="The Broad Institute Genomics Platform"/>
            <consortium name="The Broad Institute Genome Sequencing Center for Infectious Disease"/>
            <person name="Wu L."/>
            <person name="Ma J."/>
        </authorList>
    </citation>
    <scope>NUCLEOTIDE SEQUENCE [LARGE SCALE GENOMIC DNA]</scope>
    <source>
        <strain evidence="4">JCM 17137</strain>
    </source>
</reference>
<evidence type="ECO:0000313" key="3">
    <source>
        <dbReference type="EMBL" id="GAA3728932.1"/>
    </source>
</evidence>
<dbReference type="PANTHER" id="PTHR46517:SF1">
    <property type="entry name" value="FRUCTOSE-2,6-BISPHOSPHATASE TIGAR"/>
    <property type="match status" value="1"/>
</dbReference>
<accession>A0ABP7F0E4</accession>
<keyword evidence="4" id="KW-1185">Reference proteome</keyword>
<keyword evidence="1" id="KW-0378">Hydrolase</keyword>
<protein>
    <submittedName>
        <fullName evidence="3">Histidine phosphatase family protein</fullName>
    </submittedName>
</protein>
<dbReference type="InterPro" id="IPR029033">
    <property type="entry name" value="His_PPase_superfam"/>
</dbReference>
<dbReference type="CDD" id="cd07067">
    <property type="entry name" value="HP_PGM_like"/>
    <property type="match status" value="1"/>
</dbReference>
<dbReference type="Pfam" id="PF00300">
    <property type="entry name" value="His_Phos_1"/>
    <property type="match status" value="1"/>
</dbReference>
<dbReference type="SMART" id="SM00855">
    <property type="entry name" value="PGAM"/>
    <property type="match status" value="1"/>
</dbReference>
<feature type="region of interest" description="Disordered" evidence="2">
    <location>
        <begin position="208"/>
        <end position="242"/>
    </location>
</feature>
<dbReference type="RefSeq" id="WP_344967156.1">
    <property type="nucleotide sequence ID" value="NZ_BAABDD010000002.1"/>
</dbReference>
<proteinExistence type="predicted"/>
<dbReference type="Gene3D" id="3.40.50.1240">
    <property type="entry name" value="Phosphoglycerate mutase-like"/>
    <property type="match status" value="1"/>
</dbReference>
<dbReference type="NCBIfam" id="TIGR03848">
    <property type="entry name" value="MSMEG_4193"/>
    <property type="match status" value="1"/>
</dbReference>